<comment type="caution">
    <text evidence="2">The sequence shown here is derived from an EMBL/GenBank/DDBJ whole genome shotgun (WGS) entry which is preliminary data.</text>
</comment>
<reference evidence="2 3" key="1">
    <citation type="journal article" date="2013" name="PLoS ONE">
        <title>Lactobacillus paracasei comparative genomics: towards species pan-genome definition and exploitation of diversity.</title>
        <authorList>
            <person name="Smokvina T."/>
            <person name="Wels M."/>
            <person name="Polka J."/>
            <person name="Chervaux C."/>
            <person name="Brisse S."/>
            <person name="Boekhorst J."/>
            <person name="van Hylckama Vlieg J.E."/>
            <person name="Siezen R.J."/>
        </authorList>
    </citation>
    <scope>NUCLEOTIDE SEQUENCE [LARGE SCALE GENOMIC DNA]</scope>
    <source>
        <strain evidence="2 3">Lpp123</strain>
    </source>
</reference>
<evidence type="ECO:0000256" key="1">
    <source>
        <dbReference type="SAM" id="MobiDB-lite"/>
    </source>
</evidence>
<proteinExistence type="predicted"/>
<name>A0A829GGM9_LACPA</name>
<accession>A0A829GGM9</accession>
<dbReference type="Pfam" id="PF24305">
    <property type="entry name" value="P8"/>
    <property type="match status" value="1"/>
</dbReference>
<dbReference type="AlphaFoldDB" id="A0A829GGM9"/>
<organism evidence="2 3">
    <name type="scientific">Lacticaseibacillus paracasei subsp. paracasei Lpp123</name>
    <dbReference type="NCBI Taxonomy" id="1256201"/>
    <lineage>
        <taxon>Bacteria</taxon>
        <taxon>Bacillati</taxon>
        <taxon>Bacillota</taxon>
        <taxon>Bacilli</taxon>
        <taxon>Lactobacillales</taxon>
        <taxon>Lactobacillaceae</taxon>
        <taxon>Lacticaseibacillus</taxon>
    </lineage>
</organism>
<evidence type="ECO:0000313" key="2">
    <source>
        <dbReference type="EMBL" id="EPC50066.1"/>
    </source>
</evidence>
<evidence type="ECO:0000313" key="3">
    <source>
        <dbReference type="Proteomes" id="UP000014316"/>
    </source>
</evidence>
<dbReference type="EMBL" id="ANJW01000809">
    <property type="protein sequence ID" value="EPC50066.1"/>
    <property type="molecule type" value="Genomic_DNA"/>
</dbReference>
<sequence length="93" mass="10822">MASVDPEKTLFLDEPMNKVFDWSDSEAPVRDALWDYYMEKNSRDTIKTEEEMKPVLDMSDDEVKALAEKVLRSNHRQTTEYHEPRIALSGRGS</sequence>
<feature type="compositionally biased region" description="Basic and acidic residues" evidence="1">
    <location>
        <begin position="73"/>
        <end position="85"/>
    </location>
</feature>
<protein>
    <submittedName>
        <fullName evidence="2">Uncharacterized protein</fullName>
    </submittedName>
</protein>
<feature type="region of interest" description="Disordered" evidence="1">
    <location>
        <begin position="73"/>
        <end position="93"/>
    </location>
</feature>
<gene>
    <name evidence="2" type="ORF">Lpp123_13735</name>
</gene>
<dbReference type="Proteomes" id="UP000014316">
    <property type="component" value="Unassembled WGS sequence"/>
</dbReference>
<dbReference type="InterPro" id="IPR056216">
    <property type="entry name" value="P8-like"/>
</dbReference>
<feature type="non-terminal residue" evidence="2">
    <location>
        <position position="93"/>
    </location>
</feature>